<dbReference type="EMBL" id="CM020620">
    <property type="protein sequence ID" value="KAK1868853.1"/>
    <property type="molecule type" value="Genomic_DNA"/>
</dbReference>
<reference evidence="1" key="1">
    <citation type="submission" date="2019-11" db="EMBL/GenBank/DDBJ databases">
        <title>Nori genome reveals adaptations in red seaweeds to the harsh intertidal environment.</title>
        <authorList>
            <person name="Wang D."/>
            <person name="Mao Y."/>
        </authorList>
    </citation>
    <scope>NUCLEOTIDE SEQUENCE</scope>
    <source>
        <tissue evidence="1">Gametophyte</tissue>
    </source>
</reference>
<proteinExistence type="predicted"/>
<protein>
    <submittedName>
        <fullName evidence="1">Uncharacterized protein</fullName>
    </submittedName>
</protein>
<evidence type="ECO:0000313" key="1">
    <source>
        <dbReference type="EMBL" id="KAK1868853.1"/>
    </source>
</evidence>
<dbReference type="Proteomes" id="UP000798662">
    <property type="component" value="Chromosome 3"/>
</dbReference>
<sequence>MLCCFLDELTKVDVPGVAAAAPSVPSALAAAYPLMIRHPSAKESPLVGAMRPFRIVAAVGAVNPAALNGSPAALNFLLTAMDEERVHLREGWPICIPSLCLHLCRAAYSAAGIDVAGLPRTLVNGSTRFGRIFTSHDPRRAPVAFQVVNILRSSDGEEGAPMFRQIAGPFLEGAPYPRAAVPSLRSRLQCWGCGSYWRPGKAFAELSRCQRCRVARYCSRGCQVGDWLAGGVHREACPGWKTLAATSPCGHVDSGLGDESDYFHSSLLKSEFFDDYPRAPALAARPWVRRLAETVEGAGLALADVVLLVQP</sequence>
<name>A0ACC3CFI9_PYRYE</name>
<keyword evidence="2" id="KW-1185">Reference proteome</keyword>
<accession>A0ACC3CFI9</accession>
<comment type="caution">
    <text evidence="1">The sequence shown here is derived from an EMBL/GenBank/DDBJ whole genome shotgun (WGS) entry which is preliminary data.</text>
</comment>
<gene>
    <name evidence="1" type="ORF">I4F81_011335</name>
</gene>
<evidence type="ECO:0000313" key="2">
    <source>
        <dbReference type="Proteomes" id="UP000798662"/>
    </source>
</evidence>
<organism evidence="1 2">
    <name type="scientific">Pyropia yezoensis</name>
    <name type="common">Susabi-nori</name>
    <name type="synonym">Porphyra yezoensis</name>
    <dbReference type="NCBI Taxonomy" id="2788"/>
    <lineage>
        <taxon>Eukaryota</taxon>
        <taxon>Rhodophyta</taxon>
        <taxon>Bangiophyceae</taxon>
        <taxon>Bangiales</taxon>
        <taxon>Bangiaceae</taxon>
        <taxon>Pyropia</taxon>
    </lineage>
</organism>